<comment type="caution">
    <text evidence="10">The sequence shown here is derived from an EMBL/GenBank/DDBJ whole genome shotgun (WGS) entry which is preliminary data.</text>
</comment>
<keyword evidence="7" id="KW-0239">DNA-directed DNA polymerase</keyword>
<protein>
    <submittedName>
        <fullName evidence="10">MerR family transcriptional regulator</fullName>
    </submittedName>
</protein>
<dbReference type="Proteomes" id="UP001597286">
    <property type="component" value="Unassembled WGS sequence"/>
</dbReference>
<dbReference type="PROSITE" id="PS50937">
    <property type="entry name" value="HTH_MERR_2"/>
    <property type="match status" value="1"/>
</dbReference>
<keyword evidence="8" id="KW-0238">DNA-binding</keyword>
<dbReference type="Pfam" id="PF13411">
    <property type="entry name" value="MerR_1"/>
    <property type="match status" value="1"/>
</dbReference>
<dbReference type="InterPro" id="IPR001001">
    <property type="entry name" value="DNA_polIII_beta"/>
</dbReference>
<dbReference type="PANTHER" id="PTHR30478">
    <property type="entry name" value="DNA POLYMERASE III SUBUNIT BETA"/>
    <property type="match status" value="1"/>
</dbReference>
<dbReference type="RefSeq" id="WP_378488073.1">
    <property type="nucleotide sequence ID" value="NZ_JBHUFB010000022.1"/>
</dbReference>
<evidence type="ECO:0000256" key="6">
    <source>
        <dbReference type="ARBA" id="ARBA00022705"/>
    </source>
</evidence>
<dbReference type="InterPro" id="IPR022637">
    <property type="entry name" value="DNA_polIII_beta_cen"/>
</dbReference>
<reference evidence="11" key="1">
    <citation type="journal article" date="2019" name="Int. J. Syst. Evol. Microbiol.">
        <title>The Global Catalogue of Microorganisms (GCM) 10K type strain sequencing project: providing services to taxonomists for standard genome sequencing and annotation.</title>
        <authorList>
            <consortium name="The Broad Institute Genomics Platform"/>
            <consortium name="The Broad Institute Genome Sequencing Center for Infectious Disease"/>
            <person name="Wu L."/>
            <person name="Ma J."/>
        </authorList>
    </citation>
    <scope>NUCLEOTIDE SEQUENCE [LARGE SCALE GENOMIC DNA]</scope>
    <source>
        <strain evidence="11">DT72</strain>
    </source>
</reference>
<keyword evidence="11" id="KW-1185">Reference proteome</keyword>
<sequence length="355" mass="37508">MAPLDDLMTIGVFARSTGITPSALRFYADSGVLVPAAIDDTTGYRYYSPTQLDRAVTLRRLREIDVPLDRIVEILDAAPARVSALLDEHVDHLTLRAGQARETATAILEALGRPGGSVPVAMVRGPGFAAAVEQVLAATAHDTEHPALTGVRVESSEDGLVLTATDRYRLSTRTVAPTRPGAAWAGTVDGDDLRLTLGWIRRQPVVELRVDARGLTAVGGSDSRVCRLLPEPFPDHRAVFAALSPVRTRVIAARNALVDAMSGVAGDRLLLTVTPNSLRVSGIGMPVVEVPSSAHGDAVTVAFEVTTLYPAITSTAGPDVMLDVATPDQPVIVRSADDGDLTTLVMPVRHEGAPT</sequence>
<evidence type="ECO:0000313" key="11">
    <source>
        <dbReference type="Proteomes" id="UP001597286"/>
    </source>
</evidence>
<evidence type="ECO:0000256" key="7">
    <source>
        <dbReference type="ARBA" id="ARBA00022932"/>
    </source>
</evidence>
<dbReference type="Gene3D" id="3.10.150.10">
    <property type="entry name" value="DNA Polymerase III, subunit A, domain 2"/>
    <property type="match status" value="2"/>
</dbReference>
<evidence type="ECO:0000256" key="5">
    <source>
        <dbReference type="ARBA" id="ARBA00022695"/>
    </source>
</evidence>
<evidence type="ECO:0000256" key="2">
    <source>
        <dbReference type="ARBA" id="ARBA00010752"/>
    </source>
</evidence>
<comment type="subcellular location">
    <subcellularLocation>
        <location evidence="1">Cytoplasm</location>
    </subcellularLocation>
</comment>
<dbReference type="PANTHER" id="PTHR30478:SF0">
    <property type="entry name" value="BETA SLIDING CLAMP"/>
    <property type="match status" value="1"/>
</dbReference>
<dbReference type="CDD" id="cd00140">
    <property type="entry name" value="beta_clamp"/>
    <property type="match status" value="1"/>
</dbReference>
<evidence type="ECO:0000313" key="10">
    <source>
        <dbReference type="EMBL" id="MFD1815612.1"/>
    </source>
</evidence>
<dbReference type="SMART" id="SM00480">
    <property type="entry name" value="POL3Bc"/>
    <property type="match status" value="1"/>
</dbReference>
<dbReference type="InterPro" id="IPR046938">
    <property type="entry name" value="DNA_clamp_sf"/>
</dbReference>
<keyword evidence="6" id="KW-0235">DNA replication</keyword>
<evidence type="ECO:0000259" key="9">
    <source>
        <dbReference type="PROSITE" id="PS50937"/>
    </source>
</evidence>
<dbReference type="InterPro" id="IPR000551">
    <property type="entry name" value="MerR-type_HTH_dom"/>
</dbReference>
<keyword evidence="5" id="KW-0548">Nucleotidyltransferase</keyword>
<evidence type="ECO:0000256" key="1">
    <source>
        <dbReference type="ARBA" id="ARBA00004496"/>
    </source>
</evidence>
<accession>A0ABW4PB87</accession>
<keyword evidence="4" id="KW-0808">Transferase</keyword>
<organism evidence="10 11">
    <name type="scientific">Rhodococcus gannanensis</name>
    <dbReference type="NCBI Taxonomy" id="1960308"/>
    <lineage>
        <taxon>Bacteria</taxon>
        <taxon>Bacillati</taxon>
        <taxon>Actinomycetota</taxon>
        <taxon>Actinomycetes</taxon>
        <taxon>Mycobacteriales</taxon>
        <taxon>Nocardiaceae</taxon>
        <taxon>Rhodococcus</taxon>
    </lineage>
</organism>
<dbReference type="SUPFAM" id="SSF46955">
    <property type="entry name" value="Putative DNA-binding domain"/>
    <property type="match status" value="1"/>
</dbReference>
<dbReference type="InterPro" id="IPR009061">
    <property type="entry name" value="DNA-bd_dom_put_sf"/>
</dbReference>
<proteinExistence type="inferred from homology"/>
<dbReference type="SUPFAM" id="SSF55979">
    <property type="entry name" value="DNA clamp"/>
    <property type="match status" value="2"/>
</dbReference>
<dbReference type="Pfam" id="PF02767">
    <property type="entry name" value="DNA_pol3_beta_2"/>
    <property type="match status" value="1"/>
</dbReference>
<evidence type="ECO:0000256" key="4">
    <source>
        <dbReference type="ARBA" id="ARBA00022679"/>
    </source>
</evidence>
<dbReference type="EMBL" id="JBHUFB010000022">
    <property type="protein sequence ID" value="MFD1815612.1"/>
    <property type="molecule type" value="Genomic_DNA"/>
</dbReference>
<gene>
    <name evidence="10" type="ORF">ACFSJG_25640</name>
</gene>
<comment type="similarity">
    <text evidence="2">Belongs to the beta sliding clamp family.</text>
</comment>
<dbReference type="SMART" id="SM00422">
    <property type="entry name" value="HTH_MERR"/>
    <property type="match status" value="1"/>
</dbReference>
<evidence type="ECO:0000256" key="8">
    <source>
        <dbReference type="ARBA" id="ARBA00023125"/>
    </source>
</evidence>
<feature type="domain" description="HTH merR-type" evidence="9">
    <location>
        <begin position="7"/>
        <end position="77"/>
    </location>
</feature>
<keyword evidence="3" id="KW-0963">Cytoplasm</keyword>
<evidence type="ECO:0000256" key="3">
    <source>
        <dbReference type="ARBA" id="ARBA00022490"/>
    </source>
</evidence>
<name>A0ABW4PB87_9NOCA</name>
<dbReference type="Gene3D" id="1.10.1660.10">
    <property type="match status" value="1"/>
</dbReference>